<keyword evidence="4" id="KW-0443">Lipid metabolism</keyword>
<dbReference type="GO" id="GO:0005782">
    <property type="term" value="C:peroxisomal matrix"/>
    <property type="evidence" value="ECO:0007669"/>
    <property type="project" value="UniProtKB-SubCell"/>
</dbReference>
<protein>
    <recommendedName>
        <fullName evidence="9">Acyl-CoA thioesterase II</fullName>
    </recommendedName>
</protein>
<dbReference type="InterPro" id="IPR042171">
    <property type="entry name" value="Acyl-CoA_hotdog"/>
</dbReference>
<dbReference type="InterPro" id="IPR049450">
    <property type="entry name" value="ACOT8-like_C"/>
</dbReference>
<feature type="domain" description="Acyl-CoA thioesterase-like C-terminal" evidence="6">
    <location>
        <begin position="213"/>
        <end position="348"/>
    </location>
</feature>
<reference evidence="7" key="1">
    <citation type="submission" date="2021-02" db="EMBL/GenBank/DDBJ databases">
        <authorList>
            <person name="Dougan E. K."/>
            <person name="Rhodes N."/>
            <person name="Thang M."/>
            <person name="Chan C."/>
        </authorList>
    </citation>
    <scope>NUCLEOTIDE SEQUENCE</scope>
</reference>
<dbReference type="CDD" id="cd03444">
    <property type="entry name" value="Thioesterase_II_repeat1"/>
    <property type="match status" value="1"/>
</dbReference>
<dbReference type="EMBL" id="CAJNNW010030232">
    <property type="protein sequence ID" value="CAE8702824.1"/>
    <property type="molecule type" value="Genomic_DNA"/>
</dbReference>
<evidence type="ECO:0000256" key="1">
    <source>
        <dbReference type="ARBA" id="ARBA00006538"/>
    </source>
</evidence>
<evidence type="ECO:0000259" key="6">
    <source>
        <dbReference type="Pfam" id="PF20789"/>
    </source>
</evidence>
<feature type="domain" description="Acyl-CoA thioesterase-like N-terminal HotDog" evidence="5">
    <location>
        <begin position="73"/>
        <end position="152"/>
    </location>
</feature>
<dbReference type="InterPro" id="IPR049449">
    <property type="entry name" value="TesB_ACOT8-like_N"/>
</dbReference>
<dbReference type="Proteomes" id="UP000626109">
    <property type="component" value="Unassembled WGS sequence"/>
</dbReference>
<dbReference type="GO" id="GO:0006637">
    <property type="term" value="P:acyl-CoA metabolic process"/>
    <property type="evidence" value="ECO:0007669"/>
    <property type="project" value="InterPro"/>
</dbReference>
<evidence type="ECO:0000259" key="5">
    <source>
        <dbReference type="Pfam" id="PF13622"/>
    </source>
</evidence>
<name>A0A813KI43_POLGL</name>
<dbReference type="SUPFAM" id="SSF54637">
    <property type="entry name" value="Thioesterase/thiol ester dehydrase-isomerase"/>
    <property type="match status" value="2"/>
</dbReference>
<accession>A0A813KI43</accession>
<evidence type="ECO:0000256" key="2">
    <source>
        <dbReference type="ARBA" id="ARBA00011881"/>
    </source>
</evidence>
<dbReference type="Pfam" id="PF20789">
    <property type="entry name" value="4HBT_3C"/>
    <property type="match status" value="1"/>
</dbReference>
<evidence type="ECO:0000313" key="8">
    <source>
        <dbReference type="Proteomes" id="UP000626109"/>
    </source>
</evidence>
<sequence length="364" mass="39857">MVPRTVQLVGRTGLASFFSGFRRASSEATGIAGSPIRRLRSEVFGPSNLDLQELDVGLYAADPHRLLVPPGQRGRVFGGQVVGQAMHAATLTLPTDGRSVHSLHAYFLKAGRTDRPILYHVENTSDSRSFSTRRVLARQAGAIIYQCQVSFQVSEESDLEHALPMPLGVPKPEDCRSMDEIFEGYRGDPRVQGTSEEATASRAALEQMADFVARNPIEVRPTHEADPLDPDPHPRAPKMSVWMRTRLPLGANPNLHLCSAAFFSDLCLLPTGLLPHGINFPGISSMTKLSLMASLDHAMWFHSPFRADEWVLYDLDSPRAAGNRTLVFGRLYNQAGVLCASVAQEGVVRKRKAGDQQTAPVLPV</sequence>
<dbReference type="CDD" id="cd03445">
    <property type="entry name" value="Thioesterase_II_repeat2"/>
    <property type="match status" value="1"/>
</dbReference>
<dbReference type="FunFam" id="2.40.160.210:FF:000001">
    <property type="entry name" value="Acyl-CoA thioesterase II"/>
    <property type="match status" value="1"/>
</dbReference>
<comment type="subunit">
    <text evidence="2">Homotetramer.</text>
</comment>
<organism evidence="7 8">
    <name type="scientific">Polarella glacialis</name>
    <name type="common">Dinoflagellate</name>
    <dbReference type="NCBI Taxonomy" id="89957"/>
    <lineage>
        <taxon>Eukaryota</taxon>
        <taxon>Sar</taxon>
        <taxon>Alveolata</taxon>
        <taxon>Dinophyceae</taxon>
        <taxon>Suessiales</taxon>
        <taxon>Suessiaceae</taxon>
        <taxon>Polarella</taxon>
    </lineage>
</organism>
<keyword evidence="3" id="KW-0378">Hydrolase</keyword>
<dbReference type="GO" id="GO:0009062">
    <property type="term" value="P:fatty acid catabolic process"/>
    <property type="evidence" value="ECO:0007669"/>
    <property type="project" value="TreeGrafter"/>
</dbReference>
<gene>
    <name evidence="7" type="ORF">PGLA2088_LOCUS32613</name>
</gene>
<evidence type="ECO:0000256" key="4">
    <source>
        <dbReference type="ARBA" id="ARBA00023098"/>
    </source>
</evidence>
<comment type="caution">
    <text evidence="7">The sequence shown here is derived from an EMBL/GenBank/DDBJ whole genome shotgun (WGS) entry which is preliminary data.</text>
</comment>
<dbReference type="InterPro" id="IPR003703">
    <property type="entry name" value="Acyl_CoA_thio"/>
</dbReference>
<dbReference type="GO" id="GO:0047617">
    <property type="term" value="F:fatty acyl-CoA hydrolase activity"/>
    <property type="evidence" value="ECO:0007669"/>
    <property type="project" value="InterPro"/>
</dbReference>
<evidence type="ECO:0000313" key="7">
    <source>
        <dbReference type="EMBL" id="CAE8702824.1"/>
    </source>
</evidence>
<evidence type="ECO:0000256" key="3">
    <source>
        <dbReference type="ARBA" id="ARBA00022801"/>
    </source>
</evidence>
<comment type="similarity">
    <text evidence="1">Belongs to the C/M/P thioester hydrolase family.</text>
</comment>
<dbReference type="Gene3D" id="2.40.160.210">
    <property type="entry name" value="Acyl-CoA thioesterase, double hotdog domain"/>
    <property type="match status" value="1"/>
</dbReference>
<evidence type="ECO:0008006" key="9">
    <source>
        <dbReference type="Google" id="ProtNLM"/>
    </source>
</evidence>
<dbReference type="PANTHER" id="PTHR11066:SF34">
    <property type="entry name" value="ACYL-COENZYME A THIOESTERASE 8"/>
    <property type="match status" value="1"/>
</dbReference>
<dbReference type="Pfam" id="PF13622">
    <property type="entry name" value="4HBT_3"/>
    <property type="match status" value="1"/>
</dbReference>
<dbReference type="InterPro" id="IPR029069">
    <property type="entry name" value="HotDog_dom_sf"/>
</dbReference>
<dbReference type="PANTHER" id="PTHR11066">
    <property type="entry name" value="ACYL-COA THIOESTERASE"/>
    <property type="match status" value="1"/>
</dbReference>
<dbReference type="AlphaFoldDB" id="A0A813KI43"/>
<proteinExistence type="inferred from homology"/>